<dbReference type="EMBL" id="AVOT02011252">
    <property type="protein sequence ID" value="MBW0491768.1"/>
    <property type="molecule type" value="Genomic_DNA"/>
</dbReference>
<gene>
    <name evidence="2" type="ORF">O181_031483</name>
</gene>
<feature type="region of interest" description="Disordered" evidence="1">
    <location>
        <begin position="69"/>
        <end position="96"/>
    </location>
</feature>
<evidence type="ECO:0000313" key="3">
    <source>
        <dbReference type="Proteomes" id="UP000765509"/>
    </source>
</evidence>
<protein>
    <submittedName>
        <fullName evidence="2">Uncharacterized protein</fullName>
    </submittedName>
</protein>
<name>A0A9Q3H4M9_9BASI</name>
<dbReference type="AlphaFoldDB" id="A0A9Q3H4M9"/>
<dbReference type="Proteomes" id="UP000765509">
    <property type="component" value="Unassembled WGS sequence"/>
</dbReference>
<proteinExistence type="predicted"/>
<sequence length="96" mass="11552">MLRWQIPLQEYRGNMTIIYKKNKSHNNSDFLSRWPLENGKRNPAYHPEMEAQISIHSMEMDRRRNYSFAEREPASGTQDTDNIWTIKDRKTHKSEV</sequence>
<evidence type="ECO:0000313" key="2">
    <source>
        <dbReference type="EMBL" id="MBW0491768.1"/>
    </source>
</evidence>
<organism evidence="2 3">
    <name type="scientific">Austropuccinia psidii MF-1</name>
    <dbReference type="NCBI Taxonomy" id="1389203"/>
    <lineage>
        <taxon>Eukaryota</taxon>
        <taxon>Fungi</taxon>
        <taxon>Dikarya</taxon>
        <taxon>Basidiomycota</taxon>
        <taxon>Pucciniomycotina</taxon>
        <taxon>Pucciniomycetes</taxon>
        <taxon>Pucciniales</taxon>
        <taxon>Sphaerophragmiaceae</taxon>
        <taxon>Austropuccinia</taxon>
    </lineage>
</organism>
<accession>A0A9Q3H4M9</accession>
<evidence type="ECO:0000256" key="1">
    <source>
        <dbReference type="SAM" id="MobiDB-lite"/>
    </source>
</evidence>
<reference evidence="2" key="1">
    <citation type="submission" date="2021-03" db="EMBL/GenBank/DDBJ databases">
        <title>Draft genome sequence of rust myrtle Austropuccinia psidii MF-1, a brazilian biotype.</title>
        <authorList>
            <person name="Quecine M.C."/>
            <person name="Pachon D.M.R."/>
            <person name="Bonatelli M.L."/>
            <person name="Correr F.H."/>
            <person name="Franceschini L.M."/>
            <person name="Leite T.F."/>
            <person name="Margarido G.R.A."/>
            <person name="Almeida C.A."/>
            <person name="Ferrarezi J.A."/>
            <person name="Labate C.A."/>
        </authorList>
    </citation>
    <scope>NUCLEOTIDE SEQUENCE</scope>
    <source>
        <strain evidence="2">MF-1</strain>
    </source>
</reference>
<keyword evidence="3" id="KW-1185">Reference proteome</keyword>
<comment type="caution">
    <text evidence="2">The sequence shown here is derived from an EMBL/GenBank/DDBJ whole genome shotgun (WGS) entry which is preliminary data.</text>
</comment>